<dbReference type="GO" id="GO:0016757">
    <property type="term" value="F:glycosyltransferase activity"/>
    <property type="evidence" value="ECO:0007669"/>
    <property type="project" value="UniProtKB-KW"/>
</dbReference>
<name>A0ABU3A4N8_9GAMM</name>
<dbReference type="EC" id="2.4.-.-" evidence="1"/>
<gene>
    <name evidence="1" type="ORF">RM573_10790</name>
</gene>
<dbReference type="Gene3D" id="3.40.50.2000">
    <property type="entry name" value="Glycogen Phosphorylase B"/>
    <property type="match status" value="2"/>
</dbReference>
<accession>A0ABU3A4N8</accession>
<proteinExistence type="predicted"/>
<protein>
    <submittedName>
        <fullName evidence="1">Glycosyltransferase</fullName>
        <ecNumber evidence="1">2.4.-.-</ecNumber>
    </submittedName>
</protein>
<dbReference type="Proteomes" id="UP001266357">
    <property type="component" value="Unassembled WGS sequence"/>
</dbReference>
<keyword evidence="1" id="KW-0808">Transferase</keyword>
<dbReference type="RefSeq" id="WP_311581537.1">
    <property type="nucleotide sequence ID" value="NZ_JAVRIF010000005.1"/>
</dbReference>
<reference evidence="1 2" key="1">
    <citation type="submission" date="2023-09" db="EMBL/GenBank/DDBJ databases">
        <authorList>
            <person name="Rey-Velasco X."/>
        </authorList>
    </citation>
    <scope>NUCLEOTIDE SEQUENCE [LARGE SCALE GENOMIC DNA]</scope>
    <source>
        <strain evidence="1 2">W431</strain>
    </source>
</reference>
<keyword evidence="2" id="KW-1185">Reference proteome</keyword>
<keyword evidence="1" id="KW-0328">Glycosyltransferase</keyword>
<dbReference type="Pfam" id="PF13692">
    <property type="entry name" value="Glyco_trans_1_4"/>
    <property type="match status" value="1"/>
</dbReference>
<sequence length="397" mass="44454">MNVIVNCEFRFYQTPDGKVWTPSSFEYDFWMRYAAVFEQVTVVARIKPVSTVSPDWLQANGKQVNFHALPHYIGLKALIIALPRLIKSLLAVIKLDGLLLFRVPSQTATIATYLLKKNQPYAVEVIGDPYDVFSTGVGGKLAAPWLKMFSKRTLQKQCQHALGASYVTECYLQQRYPPGINTITSFYSSIMLDESQIVDTPRKYQQVARKLVFVGSLEQMYKALDILLQAFSLLVKADDTYRLTIIGAGQHLAELKALAQHLTINANVDFVGEIKSNEVINHLRQADLFVLPSRTEGLPRAIIEAMAQGLPCVGTSVGGIPELIPDELCVPADDATALFSVLNKLCNNLDELTKQSMINLEKSKQYGNQFLSAKRQQFYQDLKIQYHANLNKARGSN</sequence>
<evidence type="ECO:0000313" key="1">
    <source>
        <dbReference type="EMBL" id="MDT0604078.1"/>
    </source>
</evidence>
<evidence type="ECO:0000313" key="2">
    <source>
        <dbReference type="Proteomes" id="UP001266357"/>
    </source>
</evidence>
<dbReference type="SUPFAM" id="SSF53756">
    <property type="entry name" value="UDP-Glycosyltransferase/glycogen phosphorylase"/>
    <property type="match status" value="1"/>
</dbReference>
<comment type="caution">
    <text evidence="1">The sequence shown here is derived from an EMBL/GenBank/DDBJ whole genome shotgun (WGS) entry which is preliminary data.</text>
</comment>
<dbReference type="CDD" id="cd03801">
    <property type="entry name" value="GT4_PimA-like"/>
    <property type="match status" value="1"/>
</dbReference>
<organism evidence="1 2">
    <name type="scientific">Thalassotalea castellviae</name>
    <dbReference type="NCBI Taxonomy" id="3075612"/>
    <lineage>
        <taxon>Bacteria</taxon>
        <taxon>Pseudomonadati</taxon>
        <taxon>Pseudomonadota</taxon>
        <taxon>Gammaproteobacteria</taxon>
        <taxon>Alteromonadales</taxon>
        <taxon>Colwelliaceae</taxon>
        <taxon>Thalassotalea</taxon>
    </lineage>
</organism>
<dbReference type="PANTHER" id="PTHR12526">
    <property type="entry name" value="GLYCOSYLTRANSFERASE"/>
    <property type="match status" value="1"/>
</dbReference>
<dbReference type="EMBL" id="JAVRIF010000005">
    <property type="protein sequence ID" value="MDT0604078.1"/>
    <property type="molecule type" value="Genomic_DNA"/>
</dbReference>